<accession>A0A0E9PLT6</accession>
<reference evidence="1" key="1">
    <citation type="submission" date="2014-11" db="EMBL/GenBank/DDBJ databases">
        <authorList>
            <person name="Amaro Gonzalez C."/>
        </authorList>
    </citation>
    <scope>NUCLEOTIDE SEQUENCE</scope>
</reference>
<organism evidence="1">
    <name type="scientific">Anguilla anguilla</name>
    <name type="common">European freshwater eel</name>
    <name type="synonym">Muraena anguilla</name>
    <dbReference type="NCBI Taxonomy" id="7936"/>
    <lineage>
        <taxon>Eukaryota</taxon>
        <taxon>Metazoa</taxon>
        <taxon>Chordata</taxon>
        <taxon>Craniata</taxon>
        <taxon>Vertebrata</taxon>
        <taxon>Euteleostomi</taxon>
        <taxon>Actinopterygii</taxon>
        <taxon>Neopterygii</taxon>
        <taxon>Teleostei</taxon>
        <taxon>Anguilliformes</taxon>
        <taxon>Anguillidae</taxon>
        <taxon>Anguilla</taxon>
    </lineage>
</organism>
<dbReference type="AlphaFoldDB" id="A0A0E9PLT6"/>
<reference evidence="1" key="2">
    <citation type="journal article" date="2015" name="Fish Shellfish Immunol.">
        <title>Early steps in the European eel (Anguilla anguilla)-Vibrio vulnificus interaction in the gills: Role of the RtxA13 toxin.</title>
        <authorList>
            <person name="Callol A."/>
            <person name="Pajuelo D."/>
            <person name="Ebbesson L."/>
            <person name="Teles M."/>
            <person name="MacKenzie S."/>
            <person name="Amaro C."/>
        </authorList>
    </citation>
    <scope>NUCLEOTIDE SEQUENCE</scope>
</reference>
<sequence length="45" mass="5034">MYILKGRQSITGHPLTFHSTETTYPFQNTKFASNQVCYHGNADGA</sequence>
<name>A0A0E9PLT6_ANGAN</name>
<dbReference type="EMBL" id="GBXM01103345">
    <property type="protein sequence ID" value="JAH05232.1"/>
    <property type="molecule type" value="Transcribed_RNA"/>
</dbReference>
<proteinExistence type="predicted"/>
<evidence type="ECO:0000313" key="1">
    <source>
        <dbReference type="EMBL" id="JAH05232.1"/>
    </source>
</evidence>
<protein>
    <submittedName>
        <fullName evidence="1">Uncharacterized protein</fullName>
    </submittedName>
</protein>